<evidence type="ECO:0000259" key="6">
    <source>
        <dbReference type="PROSITE" id="PS50011"/>
    </source>
</evidence>
<dbReference type="InterPro" id="IPR050588">
    <property type="entry name" value="WNK_Ser-Thr_kinase"/>
</dbReference>
<reference evidence="7" key="1">
    <citation type="journal article" date="2017" name="Nature">
        <title>The genome of Chenopodium quinoa.</title>
        <authorList>
            <person name="Jarvis D.E."/>
            <person name="Ho Y.S."/>
            <person name="Lightfoot D.J."/>
            <person name="Schmoeckel S.M."/>
            <person name="Li B."/>
            <person name="Borm T.J.A."/>
            <person name="Ohyanagi H."/>
            <person name="Mineta K."/>
            <person name="Michell C.T."/>
            <person name="Saber N."/>
            <person name="Kharbatia N.M."/>
            <person name="Rupper R.R."/>
            <person name="Sharp A.R."/>
            <person name="Dally N."/>
            <person name="Boughton B.A."/>
            <person name="Woo Y.H."/>
            <person name="Gao G."/>
            <person name="Schijlen E.G.W.M."/>
            <person name="Guo X."/>
            <person name="Momin A.A."/>
            <person name="Negrao S."/>
            <person name="Al-Babili S."/>
            <person name="Gehring C."/>
            <person name="Roessner U."/>
            <person name="Jung C."/>
            <person name="Murphy K."/>
            <person name="Arold S.T."/>
            <person name="Gojobori T."/>
            <person name="van der Linden C.G."/>
            <person name="van Loo E.N."/>
            <person name="Jellen E.N."/>
            <person name="Maughan P.J."/>
            <person name="Tester M."/>
        </authorList>
    </citation>
    <scope>NUCLEOTIDE SEQUENCE [LARGE SCALE GENOMIC DNA]</scope>
    <source>
        <strain evidence="7">cv. PI 614886</strain>
    </source>
</reference>
<dbReference type="Pfam" id="PF00069">
    <property type="entry name" value="Pkinase"/>
    <property type="match status" value="1"/>
</dbReference>
<keyword evidence="3" id="KW-0418">Kinase</keyword>
<keyword evidence="2" id="KW-0723">Serine/threonine-protein kinase</keyword>
<dbReference type="Gramene" id="AUR62034875-RA">
    <property type="protein sequence ID" value="AUR62034875-RA:cds"/>
    <property type="gene ID" value="AUR62034875"/>
</dbReference>
<evidence type="ECO:0000256" key="5">
    <source>
        <dbReference type="ARBA" id="ARBA00048679"/>
    </source>
</evidence>
<dbReference type="PANTHER" id="PTHR13902">
    <property type="entry name" value="SERINE/THREONINE-PROTEIN KINASE WNK WITH NO LYSINE -RELATED"/>
    <property type="match status" value="1"/>
</dbReference>
<keyword evidence="8" id="KW-1185">Reference proteome</keyword>
<dbReference type="PROSITE" id="PS50011">
    <property type="entry name" value="PROTEIN_KINASE_DOM"/>
    <property type="match status" value="1"/>
</dbReference>
<dbReference type="SMART" id="SM00220">
    <property type="entry name" value="S_TKc"/>
    <property type="match status" value="1"/>
</dbReference>
<dbReference type="EC" id="2.7.11.1" evidence="1"/>
<feature type="domain" description="Protein kinase" evidence="6">
    <location>
        <begin position="1"/>
        <end position="161"/>
    </location>
</feature>
<reference evidence="7" key="2">
    <citation type="submission" date="2021-03" db="UniProtKB">
        <authorList>
            <consortium name="EnsemblPlants"/>
        </authorList>
    </citation>
    <scope>IDENTIFICATION</scope>
</reference>
<accession>A0A803MT84</accession>
<dbReference type="EnsemblPlants" id="AUR62034875-RA">
    <property type="protein sequence ID" value="AUR62034875-RA:cds"/>
    <property type="gene ID" value="AUR62034875"/>
</dbReference>
<sequence length="161" mass="18152">MSDKLVKQGQRNVVKKDYILEHDLVHSTAVIKDWCRQILSALHYLHSQNIIHLDVNVDNIVVDEDSGMVKLADFGVAVYKEPSNVYNTTAGAPKYRAPEYRAPEVFSCKFNHLADIHSFGMTVLQLVSCKKIYNEYKKLADIDDAFQSGVMHVALGEVTDP</sequence>
<protein>
    <recommendedName>
        <fullName evidence="1">non-specific serine/threonine protein kinase</fullName>
        <ecNumber evidence="1">2.7.11.1</ecNumber>
    </recommendedName>
</protein>
<dbReference type="SUPFAM" id="SSF56112">
    <property type="entry name" value="Protein kinase-like (PK-like)"/>
    <property type="match status" value="1"/>
</dbReference>
<evidence type="ECO:0000313" key="8">
    <source>
        <dbReference type="Proteomes" id="UP000596660"/>
    </source>
</evidence>
<organism evidence="7 8">
    <name type="scientific">Chenopodium quinoa</name>
    <name type="common">Quinoa</name>
    <dbReference type="NCBI Taxonomy" id="63459"/>
    <lineage>
        <taxon>Eukaryota</taxon>
        <taxon>Viridiplantae</taxon>
        <taxon>Streptophyta</taxon>
        <taxon>Embryophyta</taxon>
        <taxon>Tracheophyta</taxon>
        <taxon>Spermatophyta</taxon>
        <taxon>Magnoliopsida</taxon>
        <taxon>eudicotyledons</taxon>
        <taxon>Gunneridae</taxon>
        <taxon>Pentapetalae</taxon>
        <taxon>Caryophyllales</taxon>
        <taxon>Chenopodiaceae</taxon>
        <taxon>Chenopodioideae</taxon>
        <taxon>Atripliceae</taxon>
        <taxon>Chenopodium</taxon>
    </lineage>
</organism>
<dbReference type="GO" id="GO:0005524">
    <property type="term" value="F:ATP binding"/>
    <property type="evidence" value="ECO:0007669"/>
    <property type="project" value="InterPro"/>
</dbReference>
<evidence type="ECO:0000256" key="4">
    <source>
        <dbReference type="ARBA" id="ARBA00047899"/>
    </source>
</evidence>
<keyword evidence="3" id="KW-0808">Transferase</keyword>
<dbReference type="AlphaFoldDB" id="A0A803MT84"/>
<comment type="catalytic activity">
    <reaction evidence="5">
        <text>L-seryl-[protein] + ATP = O-phospho-L-seryl-[protein] + ADP + H(+)</text>
        <dbReference type="Rhea" id="RHEA:17989"/>
        <dbReference type="Rhea" id="RHEA-COMP:9863"/>
        <dbReference type="Rhea" id="RHEA-COMP:11604"/>
        <dbReference type="ChEBI" id="CHEBI:15378"/>
        <dbReference type="ChEBI" id="CHEBI:29999"/>
        <dbReference type="ChEBI" id="CHEBI:30616"/>
        <dbReference type="ChEBI" id="CHEBI:83421"/>
        <dbReference type="ChEBI" id="CHEBI:456216"/>
        <dbReference type="EC" id="2.7.11.1"/>
    </reaction>
</comment>
<evidence type="ECO:0000256" key="2">
    <source>
        <dbReference type="ARBA" id="ARBA00022527"/>
    </source>
</evidence>
<evidence type="ECO:0000256" key="1">
    <source>
        <dbReference type="ARBA" id="ARBA00012513"/>
    </source>
</evidence>
<dbReference type="InterPro" id="IPR011009">
    <property type="entry name" value="Kinase-like_dom_sf"/>
</dbReference>
<dbReference type="OMA" id="APSCINE"/>
<evidence type="ECO:0000313" key="7">
    <source>
        <dbReference type="EnsemblPlants" id="AUR62034875-RA:cds"/>
    </source>
</evidence>
<comment type="catalytic activity">
    <reaction evidence="4">
        <text>L-threonyl-[protein] + ATP = O-phospho-L-threonyl-[protein] + ADP + H(+)</text>
        <dbReference type="Rhea" id="RHEA:46608"/>
        <dbReference type="Rhea" id="RHEA-COMP:11060"/>
        <dbReference type="Rhea" id="RHEA-COMP:11605"/>
        <dbReference type="ChEBI" id="CHEBI:15378"/>
        <dbReference type="ChEBI" id="CHEBI:30013"/>
        <dbReference type="ChEBI" id="CHEBI:30616"/>
        <dbReference type="ChEBI" id="CHEBI:61977"/>
        <dbReference type="ChEBI" id="CHEBI:456216"/>
        <dbReference type="EC" id="2.7.11.1"/>
    </reaction>
</comment>
<dbReference type="GO" id="GO:0004674">
    <property type="term" value="F:protein serine/threonine kinase activity"/>
    <property type="evidence" value="ECO:0007669"/>
    <property type="project" value="UniProtKB-KW"/>
</dbReference>
<dbReference type="Proteomes" id="UP000596660">
    <property type="component" value="Unplaced"/>
</dbReference>
<name>A0A803MT84_CHEQI</name>
<proteinExistence type="predicted"/>
<dbReference type="Gene3D" id="1.10.510.10">
    <property type="entry name" value="Transferase(Phosphotransferase) domain 1"/>
    <property type="match status" value="1"/>
</dbReference>
<evidence type="ECO:0000256" key="3">
    <source>
        <dbReference type="ARBA" id="ARBA00022777"/>
    </source>
</evidence>
<dbReference type="InterPro" id="IPR000719">
    <property type="entry name" value="Prot_kinase_dom"/>
</dbReference>